<dbReference type="GO" id="GO:0003676">
    <property type="term" value="F:nucleic acid binding"/>
    <property type="evidence" value="ECO:0007669"/>
    <property type="project" value="InterPro"/>
</dbReference>
<dbReference type="GO" id="GO:0000287">
    <property type="term" value="F:magnesium ion binding"/>
    <property type="evidence" value="ECO:0007669"/>
    <property type="project" value="UniProtKB-UniRule"/>
</dbReference>
<evidence type="ECO:0000256" key="7">
    <source>
        <dbReference type="ARBA" id="ARBA00022723"/>
    </source>
</evidence>
<reference evidence="13" key="1">
    <citation type="submission" date="2022-03" db="EMBL/GenBank/DDBJ databases">
        <title>Draft Genome Sequence of Firmicute Strain S0AB, a Heterotrophic Iron/Sulfur-Oxidizing Extreme Acidophile.</title>
        <authorList>
            <person name="Vergara E."/>
            <person name="Pakostova E."/>
            <person name="Johnson D.B."/>
            <person name="Holmes D.S."/>
        </authorList>
    </citation>
    <scope>NUCLEOTIDE SEQUENCE</scope>
    <source>
        <strain evidence="13">S0AB</strain>
    </source>
</reference>
<dbReference type="EC" id="3.1.26.4" evidence="5 11"/>
<comment type="similarity">
    <text evidence="3 11">Belongs to the RNase H family.</text>
</comment>
<feature type="binding site" evidence="11">
    <location>
        <position position="73"/>
    </location>
    <ligand>
        <name>Mg(2+)</name>
        <dbReference type="ChEBI" id="CHEBI:18420"/>
        <label>1</label>
    </ligand>
</feature>
<accession>A0A9X1V6N3</accession>
<dbReference type="GO" id="GO:0004523">
    <property type="term" value="F:RNA-DNA hybrid ribonuclease activity"/>
    <property type="evidence" value="ECO:0007669"/>
    <property type="project" value="UniProtKB-UniRule"/>
</dbReference>
<dbReference type="Pfam" id="PF00075">
    <property type="entry name" value="RNase_H"/>
    <property type="match status" value="1"/>
</dbReference>
<dbReference type="Proteomes" id="UP001139263">
    <property type="component" value="Unassembled WGS sequence"/>
</dbReference>
<evidence type="ECO:0000256" key="2">
    <source>
        <dbReference type="ARBA" id="ARBA00004065"/>
    </source>
</evidence>
<gene>
    <name evidence="11 13" type="primary">rnhA</name>
    <name evidence="13" type="ORF">MM817_00756</name>
</gene>
<name>A0A9X1V6N3_9BACL</name>
<evidence type="ECO:0000256" key="6">
    <source>
        <dbReference type="ARBA" id="ARBA00022722"/>
    </source>
</evidence>
<keyword evidence="14" id="KW-1185">Reference proteome</keyword>
<comment type="subunit">
    <text evidence="4 11">Monomer.</text>
</comment>
<dbReference type="Gene3D" id="3.30.420.10">
    <property type="entry name" value="Ribonuclease H-like superfamily/Ribonuclease H"/>
    <property type="match status" value="1"/>
</dbReference>
<proteinExistence type="inferred from homology"/>
<dbReference type="HAMAP" id="MF_00042">
    <property type="entry name" value="RNase_H"/>
    <property type="match status" value="1"/>
</dbReference>
<feature type="binding site" evidence="11">
    <location>
        <position position="51"/>
    </location>
    <ligand>
        <name>Mg(2+)</name>
        <dbReference type="ChEBI" id="CHEBI:18420"/>
        <label>1</label>
    </ligand>
</feature>
<dbReference type="AlphaFoldDB" id="A0A9X1V6N3"/>
<comment type="function">
    <text evidence="2 11">Endonuclease that specifically degrades the RNA of RNA-DNA hybrids.</text>
</comment>
<comment type="cofactor">
    <cofactor evidence="11">
        <name>Mg(2+)</name>
        <dbReference type="ChEBI" id="CHEBI:18420"/>
    </cofactor>
    <text evidence="11">Binds 1 Mg(2+) ion per subunit. May bind a second metal ion at a regulatory site, or after substrate binding.</text>
</comment>
<evidence type="ECO:0000256" key="10">
    <source>
        <dbReference type="ARBA" id="ARBA00022842"/>
    </source>
</evidence>
<comment type="subcellular location">
    <subcellularLocation>
        <location evidence="11">Cytoplasm</location>
    </subcellularLocation>
</comment>
<dbReference type="InterPro" id="IPR002156">
    <property type="entry name" value="RNaseH_domain"/>
</dbReference>
<evidence type="ECO:0000256" key="9">
    <source>
        <dbReference type="ARBA" id="ARBA00022801"/>
    </source>
</evidence>
<feature type="binding site" evidence="11">
    <location>
        <position position="13"/>
    </location>
    <ligand>
        <name>Mg(2+)</name>
        <dbReference type="ChEBI" id="CHEBI:18420"/>
        <label>1</label>
    </ligand>
</feature>
<dbReference type="SUPFAM" id="SSF53098">
    <property type="entry name" value="Ribonuclease H-like"/>
    <property type="match status" value="1"/>
</dbReference>
<feature type="binding site" evidence="11">
    <location>
        <position position="13"/>
    </location>
    <ligand>
        <name>Mg(2+)</name>
        <dbReference type="ChEBI" id="CHEBI:18420"/>
        <label>2</label>
    </ligand>
</feature>
<evidence type="ECO:0000259" key="12">
    <source>
        <dbReference type="PROSITE" id="PS50879"/>
    </source>
</evidence>
<dbReference type="EMBL" id="JALBUF010000001">
    <property type="protein sequence ID" value="MCI0182496.1"/>
    <property type="molecule type" value="Genomic_DNA"/>
</dbReference>
<dbReference type="InterPro" id="IPR050092">
    <property type="entry name" value="RNase_H"/>
</dbReference>
<evidence type="ECO:0000256" key="1">
    <source>
        <dbReference type="ARBA" id="ARBA00000077"/>
    </source>
</evidence>
<protein>
    <recommendedName>
        <fullName evidence="5 11">Ribonuclease H</fullName>
        <shortName evidence="11">RNase H</shortName>
        <ecNumber evidence="5 11">3.1.26.4</ecNumber>
    </recommendedName>
</protein>
<comment type="caution">
    <text evidence="13">The sequence shown here is derived from an EMBL/GenBank/DDBJ whole genome shotgun (WGS) entry which is preliminary data.</text>
</comment>
<dbReference type="GO" id="GO:0043137">
    <property type="term" value="P:DNA replication, removal of RNA primer"/>
    <property type="evidence" value="ECO:0007669"/>
    <property type="project" value="TreeGrafter"/>
</dbReference>
<evidence type="ECO:0000256" key="8">
    <source>
        <dbReference type="ARBA" id="ARBA00022759"/>
    </source>
</evidence>
<keyword evidence="6 11" id="KW-0540">Nuclease</keyword>
<keyword evidence="9 11" id="KW-0378">Hydrolase</keyword>
<dbReference type="InterPro" id="IPR036397">
    <property type="entry name" value="RNaseH_sf"/>
</dbReference>
<sequence>MEDELTAVSIYTDGACSGNPGPGGWAAILVWGERELELSGGESHTTNQRMEIQAVVEGLRGLKRPCKVTVYSDSAYVVNCFTQKWYVKWQRTGWVNSSNQPVKNRDLWELLIEQLDLHDVQFGKVKGHSGHHYNERCDALARAAVKR</sequence>
<keyword evidence="7 11" id="KW-0479">Metal-binding</keyword>
<dbReference type="PANTHER" id="PTHR10642:SF26">
    <property type="entry name" value="RIBONUCLEASE H1"/>
    <property type="match status" value="1"/>
</dbReference>
<dbReference type="InterPro" id="IPR022892">
    <property type="entry name" value="RNaseHI"/>
</dbReference>
<feature type="binding site" evidence="11">
    <location>
        <position position="138"/>
    </location>
    <ligand>
        <name>Mg(2+)</name>
        <dbReference type="ChEBI" id="CHEBI:18420"/>
        <label>2</label>
    </ligand>
</feature>
<keyword evidence="10 11" id="KW-0460">Magnesium</keyword>
<dbReference type="NCBIfam" id="NF001236">
    <property type="entry name" value="PRK00203.1"/>
    <property type="match status" value="1"/>
</dbReference>
<comment type="catalytic activity">
    <reaction evidence="1 11">
        <text>Endonucleolytic cleavage to 5'-phosphomonoester.</text>
        <dbReference type="EC" id="3.1.26.4"/>
    </reaction>
</comment>
<evidence type="ECO:0000256" key="5">
    <source>
        <dbReference type="ARBA" id="ARBA00012180"/>
    </source>
</evidence>
<keyword evidence="8 11" id="KW-0255">Endonuclease</keyword>
<evidence type="ECO:0000256" key="4">
    <source>
        <dbReference type="ARBA" id="ARBA00011245"/>
    </source>
</evidence>
<evidence type="ECO:0000313" key="14">
    <source>
        <dbReference type="Proteomes" id="UP001139263"/>
    </source>
</evidence>
<evidence type="ECO:0000256" key="3">
    <source>
        <dbReference type="ARBA" id="ARBA00005300"/>
    </source>
</evidence>
<evidence type="ECO:0000313" key="13">
    <source>
        <dbReference type="EMBL" id="MCI0182496.1"/>
    </source>
</evidence>
<dbReference type="PROSITE" id="PS50879">
    <property type="entry name" value="RNASE_H_1"/>
    <property type="match status" value="1"/>
</dbReference>
<dbReference type="CDD" id="cd09278">
    <property type="entry name" value="RNase_HI_prokaryote_like"/>
    <property type="match status" value="1"/>
</dbReference>
<feature type="domain" description="RNase H type-1" evidence="12">
    <location>
        <begin position="4"/>
        <end position="146"/>
    </location>
</feature>
<dbReference type="PANTHER" id="PTHR10642">
    <property type="entry name" value="RIBONUCLEASE H1"/>
    <property type="match status" value="1"/>
</dbReference>
<organism evidence="13 14">
    <name type="scientific">Sulfoacidibacillus ferrooxidans</name>
    <dbReference type="NCBI Taxonomy" id="2005001"/>
    <lineage>
        <taxon>Bacteria</taxon>
        <taxon>Bacillati</taxon>
        <taxon>Bacillota</taxon>
        <taxon>Bacilli</taxon>
        <taxon>Bacillales</taxon>
        <taxon>Alicyclobacillaceae</taxon>
        <taxon>Sulfoacidibacillus</taxon>
    </lineage>
</organism>
<dbReference type="FunFam" id="3.30.420.10:FF:000089">
    <property type="entry name" value="Ribonuclease H"/>
    <property type="match status" value="1"/>
</dbReference>
<dbReference type="GO" id="GO:0005737">
    <property type="term" value="C:cytoplasm"/>
    <property type="evidence" value="ECO:0007669"/>
    <property type="project" value="UniProtKB-SubCell"/>
</dbReference>
<dbReference type="InterPro" id="IPR012337">
    <property type="entry name" value="RNaseH-like_sf"/>
</dbReference>
<keyword evidence="11" id="KW-0963">Cytoplasm</keyword>
<dbReference type="RefSeq" id="WP_241712084.1">
    <property type="nucleotide sequence ID" value="NZ_JALBUF010000001.1"/>
</dbReference>
<evidence type="ECO:0000256" key="11">
    <source>
        <dbReference type="HAMAP-Rule" id="MF_00042"/>
    </source>
</evidence>